<comment type="caution">
    <text evidence="2">The sequence shown here is derived from an EMBL/GenBank/DDBJ whole genome shotgun (WGS) entry which is preliminary data.</text>
</comment>
<dbReference type="Proteomes" id="UP000034805">
    <property type="component" value="Unassembled WGS sequence"/>
</dbReference>
<proteinExistence type="predicted"/>
<feature type="compositionally biased region" description="Basic residues" evidence="1">
    <location>
        <begin position="70"/>
        <end position="81"/>
    </location>
</feature>
<accession>A0A0P7V3R2</accession>
<organism evidence="2 3">
    <name type="scientific">Scleropages formosus</name>
    <name type="common">Asian bonytongue</name>
    <name type="synonym">Osteoglossum formosum</name>
    <dbReference type="NCBI Taxonomy" id="113540"/>
    <lineage>
        <taxon>Eukaryota</taxon>
        <taxon>Metazoa</taxon>
        <taxon>Chordata</taxon>
        <taxon>Craniata</taxon>
        <taxon>Vertebrata</taxon>
        <taxon>Euteleostomi</taxon>
        <taxon>Actinopterygii</taxon>
        <taxon>Neopterygii</taxon>
        <taxon>Teleostei</taxon>
        <taxon>Osteoglossocephala</taxon>
        <taxon>Osteoglossomorpha</taxon>
        <taxon>Osteoglossiformes</taxon>
        <taxon>Osteoglossidae</taxon>
        <taxon>Scleropages</taxon>
    </lineage>
</organism>
<gene>
    <name evidence="2" type="ORF">Z043_111897</name>
</gene>
<feature type="compositionally biased region" description="Basic and acidic residues" evidence="1">
    <location>
        <begin position="96"/>
        <end position="107"/>
    </location>
</feature>
<name>A0A0P7V3R2_SCLFO</name>
<evidence type="ECO:0000256" key="1">
    <source>
        <dbReference type="SAM" id="MobiDB-lite"/>
    </source>
</evidence>
<feature type="region of interest" description="Disordered" evidence="1">
    <location>
        <begin position="52"/>
        <end position="114"/>
    </location>
</feature>
<sequence length="134" mass="14583">MYVWFFSETSVVNRSCPSKLCGELNLVRSDLPFCLTLSTLPFLTASSYGPAVRKRNAQDGPGGGGGGPVNKRKSLLMKPRHYSPSQAGEEESEELAAARDKDSEPRTDTPAGLCIHLDENKNPLPVLLIVTKHN</sequence>
<evidence type="ECO:0000313" key="3">
    <source>
        <dbReference type="Proteomes" id="UP000034805"/>
    </source>
</evidence>
<reference evidence="2 3" key="1">
    <citation type="submission" date="2015-08" db="EMBL/GenBank/DDBJ databases">
        <title>The genome of the Asian arowana (Scleropages formosus).</title>
        <authorList>
            <person name="Tan M.H."/>
            <person name="Gan H.M."/>
            <person name="Croft L.J."/>
            <person name="Austin C.M."/>
        </authorList>
    </citation>
    <scope>NUCLEOTIDE SEQUENCE [LARGE SCALE GENOMIC DNA]</scope>
    <source>
        <strain evidence="2">Aro1</strain>
    </source>
</reference>
<dbReference type="AlphaFoldDB" id="A0A0P7V3R2"/>
<dbReference type="EMBL" id="JARO02003998">
    <property type="protein sequence ID" value="KPP69354.1"/>
    <property type="molecule type" value="Genomic_DNA"/>
</dbReference>
<evidence type="ECO:0000313" key="2">
    <source>
        <dbReference type="EMBL" id="KPP69354.1"/>
    </source>
</evidence>
<protein>
    <submittedName>
        <fullName evidence="2">Uncharacterized protein</fullName>
    </submittedName>
</protein>